<dbReference type="InterPro" id="IPR012341">
    <property type="entry name" value="6hp_glycosidase-like_sf"/>
</dbReference>
<dbReference type="Proteomes" id="UP000070252">
    <property type="component" value="Unassembled WGS sequence"/>
</dbReference>
<evidence type="ECO:0000256" key="2">
    <source>
        <dbReference type="SAM" id="SignalP"/>
    </source>
</evidence>
<dbReference type="RefSeq" id="WP_062525713.1">
    <property type="nucleotide sequence ID" value="NZ_CP048429.1"/>
</dbReference>
<dbReference type="GO" id="GO:0005975">
    <property type="term" value="P:carbohydrate metabolic process"/>
    <property type="evidence" value="ECO:0007669"/>
    <property type="project" value="InterPro"/>
</dbReference>
<feature type="region of interest" description="Disordered" evidence="1">
    <location>
        <begin position="26"/>
        <end position="53"/>
    </location>
</feature>
<accession>A0A1G9XJM7</accession>
<dbReference type="PROSITE" id="PS51257">
    <property type="entry name" value="PROKAR_LIPOPROTEIN"/>
    <property type="match status" value="1"/>
</dbReference>
<evidence type="ECO:0000313" key="5">
    <source>
        <dbReference type="Proteomes" id="UP000070252"/>
    </source>
</evidence>
<sequence>MTSKRSAATLLVLSLLLASCSGGKEAATGPTATAGETVTASPSPSAITSRSTDNRIERQELSTFIAKQLTGPYGVYTNLLETDESGEAASGHEVLSESASLLMSAAVLAGDKEQFAGQWALAQQTFDMEGGFSYRYSPKQQKQYPVNAAVDDLRLIGALYEAGEVFDEPAYTEQADKYAERFYDNNVKEGYMHDFYDKNYKTTNNFVTLCYIDLGTLRKLSISSELRGILMHNMDGILEGGYLSDSFPFYETRFDYHTGAYSSENINTVESLLSILHLAETGQQKPASIRYIKEQVAAGTLYGQYSREGKPLNDIRSTAIYALAAMIGAEAGDESLYQAAIARMNEFQIRDADSPLFGGFGNTDTGQAYSFDNLMALLAYSYSH</sequence>
<feature type="signal peptide" evidence="2">
    <location>
        <begin position="1"/>
        <end position="26"/>
    </location>
</feature>
<reference evidence="4 6" key="2">
    <citation type="submission" date="2016-10" db="EMBL/GenBank/DDBJ databases">
        <authorList>
            <person name="de Groot N.N."/>
        </authorList>
    </citation>
    <scope>NUCLEOTIDE SEQUENCE [LARGE SCALE GENOMIC DNA]</scope>
    <source>
        <strain evidence="4 6">CGMCC 1.10239</strain>
    </source>
</reference>
<evidence type="ECO:0000313" key="4">
    <source>
        <dbReference type="EMBL" id="SDM96964.1"/>
    </source>
</evidence>
<gene>
    <name evidence="3" type="ORF">AML91_21815</name>
    <name evidence="4" type="ORF">SAMN05216191_12252</name>
</gene>
<reference evidence="3 5" key="1">
    <citation type="submission" date="2015-08" db="EMBL/GenBank/DDBJ databases">
        <title>Genome of Paenibacillus jilunlii.</title>
        <authorList>
            <person name="Sant'Anna F.H."/>
            <person name="Ambrosini A."/>
            <person name="Souza R."/>
            <person name="Bach E."/>
            <person name="Fernandes G."/>
            <person name="Balsanelli E."/>
            <person name="Baura V.A."/>
            <person name="Pedrosa F.O."/>
            <person name="Souza E.M."/>
            <person name="Passaglia L."/>
        </authorList>
    </citation>
    <scope>NUCLEOTIDE SEQUENCE [LARGE SCALE GENOMIC DNA]</scope>
    <source>
        <strain evidence="3 5">DSM 23019</strain>
    </source>
</reference>
<feature type="compositionally biased region" description="Low complexity" evidence="1">
    <location>
        <begin position="26"/>
        <end position="40"/>
    </location>
</feature>
<evidence type="ECO:0000313" key="3">
    <source>
        <dbReference type="EMBL" id="KWX71802.1"/>
    </source>
</evidence>
<keyword evidence="2" id="KW-0732">Signal</keyword>
<keyword evidence="5" id="KW-1185">Reference proteome</keyword>
<dbReference type="InterPro" id="IPR008928">
    <property type="entry name" value="6-hairpin_glycosidase_sf"/>
</dbReference>
<dbReference type="AlphaFoldDB" id="A0A1G9XJM7"/>
<evidence type="ECO:0000313" key="6">
    <source>
        <dbReference type="Proteomes" id="UP000182783"/>
    </source>
</evidence>
<name>A0A1G9XJM7_9BACL</name>
<dbReference type="Gene3D" id="1.50.10.10">
    <property type="match status" value="1"/>
</dbReference>
<evidence type="ECO:0008006" key="7">
    <source>
        <dbReference type="Google" id="ProtNLM"/>
    </source>
</evidence>
<protein>
    <recommendedName>
        <fullName evidence="7">Glycosyl hydrolases family 8</fullName>
    </recommendedName>
</protein>
<dbReference type="SUPFAM" id="SSF48208">
    <property type="entry name" value="Six-hairpin glycosidases"/>
    <property type="match status" value="1"/>
</dbReference>
<feature type="compositionally biased region" description="Polar residues" evidence="1">
    <location>
        <begin position="41"/>
        <end position="51"/>
    </location>
</feature>
<organism evidence="4 6">
    <name type="scientific">Paenibacillus jilunlii</name>
    <dbReference type="NCBI Taxonomy" id="682956"/>
    <lineage>
        <taxon>Bacteria</taxon>
        <taxon>Bacillati</taxon>
        <taxon>Bacillota</taxon>
        <taxon>Bacilli</taxon>
        <taxon>Bacillales</taxon>
        <taxon>Paenibacillaceae</taxon>
        <taxon>Paenibacillus</taxon>
    </lineage>
</organism>
<dbReference type="EMBL" id="FNGM01000022">
    <property type="protein sequence ID" value="SDM96964.1"/>
    <property type="molecule type" value="Genomic_DNA"/>
</dbReference>
<feature type="chain" id="PRO_5009843340" description="Glycosyl hydrolases family 8" evidence="2">
    <location>
        <begin position="27"/>
        <end position="384"/>
    </location>
</feature>
<dbReference type="EMBL" id="LIPY01000121">
    <property type="protein sequence ID" value="KWX71802.1"/>
    <property type="molecule type" value="Genomic_DNA"/>
</dbReference>
<dbReference type="Proteomes" id="UP000182783">
    <property type="component" value="Unassembled WGS sequence"/>
</dbReference>
<proteinExistence type="predicted"/>
<evidence type="ECO:0000256" key="1">
    <source>
        <dbReference type="SAM" id="MobiDB-lite"/>
    </source>
</evidence>